<dbReference type="InterPro" id="IPR036779">
    <property type="entry name" value="LysM_dom_sf"/>
</dbReference>
<dbReference type="PANTHER" id="PTHR34700:SF4">
    <property type="entry name" value="PHAGE-LIKE ELEMENT PBSX PROTEIN XKDP"/>
    <property type="match status" value="1"/>
</dbReference>
<accession>A0A0L6CW03</accession>
<dbReference type="InterPro" id="IPR052196">
    <property type="entry name" value="Bact_Kbp"/>
</dbReference>
<dbReference type="AlphaFoldDB" id="A0A0L6CW03"/>
<dbReference type="OrthoDB" id="370541at2"/>
<dbReference type="Proteomes" id="UP000037046">
    <property type="component" value="Unassembled WGS sequence"/>
</dbReference>
<sequence length="414" mass="43654">MRKFAGLGAGPAAGAVALAVAALVAAGIYLYRGDTPGAEVTQSTDPAAEAEPASEPINAPPTQEAQAEPDTPDMPDMPAPPAIDTFRLEPDGQMVVAGRAAPGWDVSILIDDEDIGIAAPDGAGKFVQFLDVPRSSQPRVLTLRMRSATDGTEVRSTGEILIAPRPEPKISASEVTDAAVSDVTDAAASEGAPPATVEEVETIAAPDAAPADAPVVAAEEQRAAAPDITTPPEPQQPTVLLSNESGVRVLQSPQERTPEVMSSVALDAITYSEAGEVQLSGRGRGEGFVRIYLDNQPITTSRIEEDGGWQSALPDVDTGVYTLRVDEVSTAGEVTSRVETPFKREDEAILATRDVTPDAPRLDVVTVQPGSTLWAISRETYGEGILYVRVFEANRDRIRDPDLIYPGQVFELPE</sequence>
<dbReference type="PATRIC" id="fig|74031.6.peg.1565"/>
<proteinExistence type="predicted"/>
<dbReference type="PANTHER" id="PTHR34700">
    <property type="entry name" value="POTASSIUM BINDING PROTEIN KBP"/>
    <property type="match status" value="1"/>
</dbReference>
<feature type="region of interest" description="Disordered" evidence="1">
    <location>
        <begin position="35"/>
        <end position="85"/>
    </location>
</feature>
<keyword evidence="4" id="KW-1185">Reference proteome</keyword>
<dbReference type="RefSeq" id="WP_082237527.1">
    <property type="nucleotide sequence ID" value="NZ_CP118494.1"/>
</dbReference>
<dbReference type="EMBL" id="LGVV01000015">
    <property type="protein sequence ID" value="KNX41931.1"/>
    <property type="molecule type" value="Genomic_DNA"/>
</dbReference>
<evidence type="ECO:0000313" key="4">
    <source>
        <dbReference type="Proteomes" id="UP000037046"/>
    </source>
</evidence>
<dbReference type="CDD" id="cd00118">
    <property type="entry name" value="LysM"/>
    <property type="match status" value="1"/>
</dbReference>
<dbReference type="STRING" id="74031.SAMN04488077_101269"/>
<feature type="compositionally biased region" description="Low complexity" evidence="1">
    <location>
        <begin position="46"/>
        <end position="61"/>
    </location>
</feature>
<comment type="caution">
    <text evidence="3">The sequence shown here is derived from an EMBL/GenBank/DDBJ whole genome shotgun (WGS) entry which is preliminary data.</text>
</comment>
<dbReference type="SMART" id="SM00257">
    <property type="entry name" value="LysM"/>
    <property type="match status" value="1"/>
</dbReference>
<protein>
    <submittedName>
        <fullName evidence="3">LysM domain/BON superfamily protein</fullName>
    </submittedName>
</protein>
<gene>
    <name evidence="3" type="ORF">ROTO_15330</name>
</gene>
<name>A0A0L6CW03_9RHOB</name>
<dbReference type="InterPro" id="IPR018392">
    <property type="entry name" value="LysM"/>
</dbReference>
<reference evidence="4" key="1">
    <citation type="submission" date="2015-07" db="EMBL/GenBank/DDBJ databases">
        <title>Draft Genome Sequence of Roseovarius tolerans EL-164, a producer of N-Acylated Alanine Methyl Esters (NAMEs).</title>
        <authorList>
            <person name="Voget S."/>
            <person name="Bruns H."/>
            <person name="Wagner-Doebler I."/>
            <person name="Schulz S."/>
            <person name="Daniel R."/>
        </authorList>
    </citation>
    <scope>NUCLEOTIDE SEQUENCE [LARGE SCALE GENOMIC DNA]</scope>
    <source>
        <strain evidence="4">EL-164</strain>
    </source>
</reference>
<feature type="region of interest" description="Disordered" evidence="1">
    <location>
        <begin position="208"/>
        <end position="237"/>
    </location>
</feature>
<dbReference type="PROSITE" id="PS51782">
    <property type="entry name" value="LYSM"/>
    <property type="match status" value="1"/>
</dbReference>
<organism evidence="3 4">
    <name type="scientific">Roseovarius tolerans</name>
    <dbReference type="NCBI Taxonomy" id="74031"/>
    <lineage>
        <taxon>Bacteria</taxon>
        <taxon>Pseudomonadati</taxon>
        <taxon>Pseudomonadota</taxon>
        <taxon>Alphaproteobacteria</taxon>
        <taxon>Rhodobacterales</taxon>
        <taxon>Roseobacteraceae</taxon>
        <taxon>Roseovarius</taxon>
    </lineage>
</organism>
<evidence type="ECO:0000259" key="2">
    <source>
        <dbReference type="PROSITE" id="PS51782"/>
    </source>
</evidence>
<feature type="domain" description="LysM" evidence="2">
    <location>
        <begin position="363"/>
        <end position="412"/>
    </location>
</feature>
<dbReference type="Gene3D" id="3.10.350.10">
    <property type="entry name" value="LysM domain"/>
    <property type="match status" value="1"/>
</dbReference>
<evidence type="ECO:0000313" key="3">
    <source>
        <dbReference type="EMBL" id="KNX41931.1"/>
    </source>
</evidence>
<evidence type="ECO:0000256" key="1">
    <source>
        <dbReference type="SAM" id="MobiDB-lite"/>
    </source>
</evidence>
<dbReference type="Pfam" id="PF01476">
    <property type="entry name" value="LysM"/>
    <property type="match status" value="1"/>
</dbReference>
<feature type="compositionally biased region" description="Low complexity" evidence="1">
    <location>
        <begin position="208"/>
        <end position="218"/>
    </location>
</feature>